<keyword evidence="13" id="KW-0969">Cilium</keyword>
<dbReference type="PANTHER" id="PTHR30046:SF0">
    <property type="entry name" value="FLAGELLAR M-RING PROTEIN"/>
    <property type="match status" value="1"/>
</dbReference>
<reference evidence="13 14" key="1">
    <citation type="submission" date="2018-04" db="EMBL/GenBank/DDBJ databases">
        <title>The genome sequence of Caulobacter sp. 736.</title>
        <authorList>
            <person name="Gao J."/>
            <person name="Sun J."/>
        </authorList>
    </citation>
    <scope>NUCLEOTIDE SEQUENCE [LARGE SCALE GENOMIC DNA]</scope>
    <source>
        <strain evidence="13 14">736</strain>
    </source>
</reference>
<feature type="compositionally biased region" description="Polar residues" evidence="10">
    <location>
        <begin position="280"/>
        <end position="291"/>
    </location>
</feature>
<dbReference type="GO" id="GO:0071973">
    <property type="term" value="P:bacterial-type flagellum-dependent cell motility"/>
    <property type="evidence" value="ECO:0007669"/>
    <property type="project" value="InterPro"/>
</dbReference>
<sequence>MDKFLSAIQKFGVGRLAALAGVAVGSIAVLAAVVMMLGKQPSELLYSNLDLKEASAVTQALDQAGIKYETKGDGSTIMVARDKVNSARLLVSGKGLVTSGSIGYEIFDTGNAIGQTDFVQQLNRQRALQGELERTIRGWQGVRDVRVHLVLPKRQLFEEDAEQPSAAVTIGTAGREPSSDMVAAVQNLVAGSVPGMKPERVNVIDDHGKTLSAGGDESLAGRLAQDRKSEAEARIGKSVKEMLDGVLGPGKARVTVTADLDLNRITTQEKRYDPDGQVVLSESTSANNASETKNDDTGGVTATQNIPGAAPGGLQPLGSTSGANETTTNYQNSETVRTEVVEPGAMKKVAVAVAVDGVTAAPGKDGKPGAYTPRTAEEIQQIEELVKTAIGFDAARGDQVKVTNIRFPTAEDQGLDGKGGLMAGFDKNDLMRVAEIGVLAIVALLILLFAVRPFIKSLTQPAGQHPIQLALGQGDQPVTRLVTLSDGTTQQVVVDQSGEPIAIAGPVSDIDQRIDIAKIEGQVKASSIKRVSEFVEKHPEESVAILRNWLHESE</sequence>
<organism evidence="13 14">
    <name type="scientific">Caulobacter radicis</name>
    <dbReference type="NCBI Taxonomy" id="2172650"/>
    <lineage>
        <taxon>Bacteria</taxon>
        <taxon>Pseudomonadati</taxon>
        <taxon>Pseudomonadota</taxon>
        <taxon>Alphaproteobacteria</taxon>
        <taxon>Caulobacterales</taxon>
        <taxon>Caulobacteraceae</taxon>
        <taxon>Caulobacter</taxon>
    </lineage>
</organism>
<evidence type="ECO:0000256" key="5">
    <source>
        <dbReference type="ARBA" id="ARBA00022692"/>
    </source>
</evidence>
<evidence type="ECO:0000259" key="12">
    <source>
        <dbReference type="PROSITE" id="PS50042"/>
    </source>
</evidence>
<feature type="compositionally biased region" description="Polar residues" evidence="10">
    <location>
        <begin position="319"/>
        <end position="335"/>
    </location>
</feature>
<evidence type="ECO:0000256" key="11">
    <source>
        <dbReference type="SAM" id="Phobius"/>
    </source>
</evidence>
<evidence type="ECO:0000313" key="13">
    <source>
        <dbReference type="EMBL" id="PVM86945.1"/>
    </source>
</evidence>
<dbReference type="InterPro" id="IPR000595">
    <property type="entry name" value="cNMP-bd_dom"/>
</dbReference>
<accession>A0A2T9JT93</accession>
<dbReference type="PROSITE" id="PS50042">
    <property type="entry name" value="CNMP_BINDING_3"/>
    <property type="match status" value="1"/>
</dbReference>
<dbReference type="InterPro" id="IPR006182">
    <property type="entry name" value="FliF_N_dom"/>
</dbReference>
<dbReference type="InterPro" id="IPR043427">
    <property type="entry name" value="YscJ/FliF"/>
</dbReference>
<proteinExistence type="inferred from homology"/>
<feature type="transmembrane region" description="Helical" evidence="11">
    <location>
        <begin position="12"/>
        <end position="37"/>
    </location>
</feature>
<evidence type="ECO:0000256" key="10">
    <source>
        <dbReference type="SAM" id="MobiDB-lite"/>
    </source>
</evidence>
<gene>
    <name evidence="13" type="primary">fliF</name>
    <name evidence="13" type="ORF">DDF65_04745</name>
</gene>
<dbReference type="Gene3D" id="3.30.300.30">
    <property type="match status" value="1"/>
</dbReference>
<keyword evidence="13" id="KW-0966">Cell projection</keyword>
<keyword evidence="14" id="KW-1185">Reference proteome</keyword>
<dbReference type="Proteomes" id="UP000244913">
    <property type="component" value="Unassembled WGS sequence"/>
</dbReference>
<keyword evidence="6 11" id="KW-1133">Transmembrane helix</keyword>
<dbReference type="GO" id="GO:0009431">
    <property type="term" value="C:bacterial-type flagellum basal body, MS ring"/>
    <property type="evidence" value="ECO:0007669"/>
    <property type="project" value="InterPro"/>
</dbReference>
<dbReference type="AlphaFoldDB" id="A0A2T9JT93"/>
<dbReference type="PANTHER" id="PTHR30046">
    <property type="entry name" value="FLAGELLAR M-RING PROTEIN"/>
    <property type="match status" value="1"/>
</dbReference>
<keyword evidence="7 11" id="KW-0472">Membrane</keyword>
<evidence type="ECO:0000256" key="8">
    <source>
        <dbReference type="ARBA" id="ARBA00023143"/>
    </source>
</evidence>
<comment type="subcellular location">
    <subcellularLocation>
        <location evidence="1 9">Bacterial flagellum basal body</location>
    </subcellularLocation>
    <subcellularLocation>
        <location evidence="2">Cell membrane</location>
        <topology evidence="2">Multi-pass membrane protein</topology>
    </subcellularLocation>
</comment>
<evidence type="ECO:0000256" key="2">
    <source>
        <dbReference type="ARBA" id="ARBA00004651"/>
    </source>
</evidence>
<dbReference type="RefSeq" id="WP_116565101.1">
    <property type="nucleotide sequence ID" value="NZ_QDKP01000014.1"/>
</dbReference>
<keyword evidence="5 11" id="KW-0812">Transmembrane</keyword>
<evidence type="ECO:0000256" key="1">
    <source>
        <dbReference type="ARBA" id="ARBA00004117"/>
    </source>
</evidence>
<dbReference type="PRINTS" id="PR01009">
    <property type="entry name" value="FLGMRINGFLIF"/>
</dbReference>
<evidence type="ECO:0000256" key="6">
    <source>
        <dbReference type="ARBA" id="ARBA00022989"/>
    </source>
</evidence>
<evidence type="ECO:0000256" key="4">
    <source>
        <dbReference type="ARBA" id="ARBA00022475"/>
    </source>
</evidence>
<dbReference type="InterPro" id="IPR000067">
    <property type="entry name" value="FlgMring_FliF"/>
</dbReference>
<evidence type="ECO:0000256" key="3">
    <source>
        <dbReference type="ARBA" id="ARBA00007971"/>
    </source>
</evidence>
<keyword evidence="13" id="KW-0282">Flagellum</keyword>
<evidence type="ECO:0000313" key="14">
    <source>
        <dbReference type="Proteomes" id="UP000244913"/>
    </source>
</evidence>
<dbReference type="Pfam" id="PF01514">
    <property type="entry name" value="YscJ_FliF"/>
    <property type="match status" value="1"/>
</dbReference>
<comment type="function">
    <text evidence="9">The M ring may be actively involved in energy transduction.</text>
</comment>
<name>A0A2T9JT93_9CAUL</name>
<protein>
    <recommendedName>
        <fullName evidence="9">Flagellar M-ring protein</fullName>
    </recommendedName>
</protein>
<feature type="domain" description="Cyclic nucleotide-binding" evidence="12">
    <location>
        <begin position="45"/>
        <end position="127"/>
    </location>
</feature>
<dbReference type="EMBL" id="QDKP01000014">
    <property type="protein sequence ID" value="PVM86945.1"/>
    <property type="molecule type" value="Genomic_DNA"/>
</dbReference>
<feature type="transmembrane region" description="Helical" evidence="11">
    <location>
        <begin position="436"/>
        <end position="455"/>
    </location>
</feature>
<evidence type="ECO:0000256" key="7">
    <source>
        <dbReference type="ARBA" id="ARBA00023136"/>
    </source>
</evidence>
<comment type="similarity">
    <text evidence="3 9">Belongs to the FliF family.</text>
</comment>
<feature type="region of interest" description="Disordered" evidence="10">
    <location>
        <begin position="267"/>
        <end position="336"/>
    </location>
</feature>
<dbReference type="PIRSF" id="PIRSF004862">
    <property type="entry name" value="FliF"/>
    <property type="match status" value="1"/>
</dbReference>
<dbReference type="InterPro" id="IPR013556">
    <property type="entry name" value="Flag_M-ring_C"/>
</dbReference>
<keyword evidence="4" id="KW-1003">Cell membrane</keyword>
<evidence type="ECO:0000256" key="9">
    <source>
        <dbReference type="PIRNR" id="PIRNR004862"/>
    </source>
</evidence>
<dbReference type="Pfam" id="PF08345">
    <property type="entry name" value="YscJ_FliF_C"/>
    <property type="match status" value="1"/>
</dbReference>
<comment type="caution">
    <text evidence="13">The sequence shown here is derived from an EMBL/GenBank/DDBJ whole genome shotgun (WGS) entry which is preliminary data.</text>
</comment>
<keyword evidence="8 9" id="KW-0975">Bacterial flagellum</keyword>
<dbReference type="GO" id="GO:0005886">
    <property type="term" value="C:plasma membrane"/>
    <property type="evidence" value="ECO:0007669"/>
    <property type="project" value="UniProtKB-SubCell"/>
</dbReference>
<dbReference type="InterPro" id="IPR045851">
    <property type="entry name" value="AMP-bd_C_sf"/>
</dbReference>
<feature type="compositionally biased region" description="Low complexity" evidence="10">
    <location>
        <begin position="307"/>
        <end position="318"/>
    </location>
</feature>
<dbReference type="NCBIfam" id="TIGR00206">
    <property type="entry name" value="fliF"/>
    <property type="match status" value="1"/>
</dbReference>
<dbReference type="GO" id="GO:0003774">
    <property type="term" value="F:cytoskeletal motor activity"/>
    <property type="evidence" value="ECO:0007669"/>
    <property type="project" value="InterPro"/>
</dbReference>